<gene>
    <name evidence="1" type="ORF">HMPREF9441_00779</name>
</gene>
<dbReference type="STRING" id="762968.HMPREF9441_00779"/>
<dbReference type="EMBL" id="AFFY01000014">
    <property type="protein sequence ID" value="EHH01336.1"/>
    <property type="molecule type" value="Genomic_DNA"/>
</dbReference>
<dbReference type="HOGENOM" id="CLU_3244028_0_0_10"/>
<evidence type="ECO:0000313" key="1">
    <source>
        <dbReference type="EMBL" id="EHH01336.1"/>
    </source>
</evidence>
<dbReference type="Proteomes" id="UP000003598">
    <property type="component" value="Unassembled WGS sequence"/>
</dbReference>
<name>G5SN51_9BACT</name>
<organism evidence="1 2">
    <name type="scientific">Paraprevotella clara YIT 11840</name>
    <dbReference type="NCBI Taxonomy" id="762968"/>
    <lineage>
        <taxon>Bacteria</taxon>
        <taxon>Pseudomonadati</taxon>
        <taxon>Bacteroidota</taxon>
        <taxon>Bacteroidia</taxon>
        <taxon>Bacteroidales</taxon>
        <taxon>Prevotellaceae</taxon>
        <taxon>Paraprevotella</taxon>
    </lineage>
</organism>
<proteinExistence type="predicted"/>
<keyword evidence="2" id="KW-1185">Reference proteome</keyword>
<dbReference type="AlphaFoldDB" id="G5SN51"/>
<accession>G5SN51</accession>
<sequence length="43" mass="4877">MHTSPNRIKSSPTKGLQILPFVGEHIFSRKGDTLSKLHRNFLS</sequence>
<comment type="caution">
    <text evidence="1">The sequence shown here is derived from an EMBL/GenBank/DDBJ whole genome shotgun (WGS) entry which is preliminary data.</text>
</comment>
<reference evidence="1 2" key="1">
    <citation type="submission" date="2011-03" db="EMBL/GenBank/DDBJ databases">
        <authorList>
            <person name="Weinstock G."/>
            <person name="Sodergren E."/>
            <person name="Clifton S."/>
            <person name="Fulton L."/>
            <person name="Fulton B."/>
            <person name="Courtney L."/>
            <person name="Fronick C."/>
            <person name="Harrison M."/>
            <person name="Strong C."/>
            <person name="Farmer C."/>
            <person name="Delahaunty K."/>
            <person name="Markovic C."/>
            <person name="Hall O."/>
            <person name="Minx P."/>
            <person name="Tomlinson C."/>
            <person name="Mitreva M."/>
            <person name="Hou S."/>
            <person name="Chen J."/>
            <person name="Wollam A."/>
            <person name="Pepin K.H."/>
            <person name="Johnson M."/>
            <person name="Bhonagiri V."/>
            <person name="Zhang X."/>
            <person name="Suruliraj S."/>
            <person name="Warren W."/>
            <person name="Chinwalla A."/>
            <person name="Mardis E.R."/>
            <person name="Wilson R.K."/>
        </authorList>
    </citation>
    <scope>NUCLEOTIDE SEQUENCE [LARGE SCALE GENOMIC DNA]</scope>
    <source>
        <strain evidence="1 2">YIT 11840</strain>
    </source>
</reference>
<protein>
    <submittedName>
        <fullName evidence="1">Uncharacterized protein</fullName>
    </submittedName>
</protein>
<evidence type="ECO:0000313" key="2">
    <source>
        <dbReference type="Proteomes" id="UP000003598"/>
    </source>
</evidence>
<feature type="non-terminal residue" evidence="1">
    <location>
        <position position="43"/>
    </location>
</feature>